<dbReference type="EMBL" id="JAYWIO010000001">
    <property type="protein sequence ID" value="KAK7289901.1"/>
    <property type="molecule type" value="Genomic_DNA"/>
</dbReference>
<comment type="caution">
    <text evidence="2">The sequence shown here is derived from an EMBL/GenBank/DDBJ whole genome shotgun (WGS) entry which is preliminary data.</text>
</comment>
<accession>A0AAN9J1I1</accession>
<proteinExistence type="predicted"/>
<evidence type="ECO:0000313" key="3">
    <source>
        <dbReference type="Proteomes" id="UP001372338"/>
    </source>
</evidence>
<evidence type="ECO:0000256" key="1">
    <source>
        <dbReference type="SAM" id="SignalP"/>
    </source>
</evidence>
<organism evidence="2 3">
    <name type="scientific">Crotalaria pallida</name>
    <name type="common">Smooth rattlebox</name>
    <name type="synonym">Crotalaria striata</name>
    <dbReference type="NCBI Taxonomy" id="3830"/>
    <lineage>
        <taxon>Eukaryota</taxon>
        <taxon>Viridiplantae</taxon>
        <taxon>Streptophyta</taxon>
        <taxon>Embryophyta</taxon>
        <taxon>Tracheophyta</taxon>
        <taxon>Spermatophyta</taxon>
        <taxon>Magnoliopsida</taxon>
        <taxon>eudicotyledons</taxon>
        <taxon>Gunneridae</taxon>
        <taxon>Pentapetalae</taxon>
        <taxon>rosids</taxon>
        <taxon>fabids</taxon>
        <taxon>Fabales</taxon>
        <taxon>Fabaceae</taxon>
        <taxon>Papilionoideae</taxon>
        <taxon>50 kb inversion clade</taxon>
        <taxon>genistoids sensu lato</taxon>
        <taxon>core genistoids</taxon>
        <taxon>Crotalarieae</taxon>
        <taxon>Crotalaria</taxon>
    </lineage>
</organism>
<reference evidence="2 3" key="1">
    <citation type="submission" date="2024-01" db="EMBL/GenBank/DDBJ databases">
        <title>The genomes of 5 underutilized Papilionoideae crops provide insights into root nodulation and disease resistanc.</title>
        <authorList>
            <person name="Yuan L."/>
        </authorList>
    </citation>
    <scope>NUCLEOTIDE SEQUENCE [LARGE SCALE GENOMIC DNA]</scope>
    <source>
        <strain evidence="2">ZHUSHIDOU_FW_LH</strain>
        <tissue evidence="2">Leaf</tissue>
    </source>
</reference>
<dbReference type="AlphaFoldDB" id="A0AAN9J1I1"/>
<dbReference type="Proteomes" id="UP001372338">
    <property type="component" value="Unassembled WGS sequence"/>
</dbReference>
<gene>
    <name evidence="2" type="ORF">RIF29_03928</name>
</gene>
<name>A0AAN9J1I1_CROPI</name>
<keyword evidence="1" id="KW-0732">Signal</keyword>
<feature type="signal peptide" evidence="1">
    <location>
        <begin position="1"/>
        <end position="16"/>
    </location>
</feature>
<protein>
    <submittedName>
        <fullName evidence="2">Uncharacterized protein</fullName>
    </submittedName>
</protein>
<feature type="chain" id="PRO_5042855111" evidence="1">
    <location>
        <begin position="17"/>
        <end position="94"/>
    </location>
</feature>
<evidence type="ECO:0000313" key="2">
    <source>
        <dbReference type="EMBL" id="KAK7289901.1"/>
    </source>
</evidence>
<keyword evidence="3" id="KW-1185">Reference proteome</keyword>
<sequence>MGAVVVVVLEVVVVLSTVKKQENGYLLMESWFEKVDNRSLAVVMEVIFPIVEKKINEIGMLLDNMNPRANNMVVVVDGEVWPMVHSWMKVPFDR</sequence>